<protein>
    <submittedName>
        <fullName evidence="2">Uncharacterized protein</fullName>
    </submittedName>
</protein>
<dbReference type="EMBL" id="SJPN01000041">
    <property type="protein sequence ID" value="TWT86967.1"/>
    <property type="molecule type" value="Genomic_DNA"/>
</dbReference>
<evidence type="ECO:0000313" key="3">
    <source>
        <dbReference type="Proteomes" id="UP000320176"/>
    </source>
</evidence>
<feature type="compositionally biased region" description="Basic residues" evidence="1">
    <location>
        <begin position="19"/>
        <end position="30"/>
    </location>
</feature>
<proteinExistence type="predicted"/>
<reference evidence="2 3" key="1">
    <citation type="submission" date="2019-02" db="EMBL/GenBank/DDBJ databases">
        <title>Deep-cultivation of Planctomycetes and their phenomic and genomic characterization uncovers novel biology.</title>
        <authorList>
            <person name="Wiegand S."/>
            <person name="Jogler M."/>
            <person name="Boedeker C."/>
            <person name="Pinto D."/>
            <person name="Vollmers J."/>
            <person name="Rivas-Marin E."/>
            <person name="Kohn T."/>
            <person name="Peeters S.H."/>
            <person name="Heuer A."/>
            <person name="Rast P."/>
            <person name="Oberbeckmann S."/>
            <person name="Bunk B."/>
            <person name="Jeske O."/>
            <person name="Meyerdierks A."/>
            <person name="Storesund J.E."/>
            <person name="Kallscheuer N."/>
            <person name="Luecker S."/>
            <person name="Lage O.M."/>
            <person name="Pohl T."/>
            <person name="Merkel B.J."/>
            <person name="Hornburger P."/>
            <person name="Mueller R.-W."/>
            <person name="Bruemmer F."/>
            <person name="Labrenz M."/>
            <person name="Spormann A.M."/>
            <person name="Op Den Camp H."/>
            <person name="Overmann J."/>
            <person name="Amann R."/>
            <person name="Jetten M.S.M."/>
            <person name="Mascher T."/>
            <person name="Medema M.H."/>
            <person name="Devos D.P."/>
            <person name="Kaster A.-K."/>
            <person name="Ovreas L."/>
            <person name="Rohde M."/>
            <person name="Galperin M.Y."/>
            <person name="Jogler C."/>
        </authorList>
    </citation>
    <scope>NUCLEOTIDE SEQUENCE [LARGE SCALE GENOMIC DNA]</scope>
    <source>
        <strain evidence="2 3">Pla52n</strain>
    </source>
</reference>
<accession>A0A5C5ZIY7</accession>
<dbReference type="Proteomes" id="UP000320176">
    <property type="component" value="Unassembled WGS sequence"/>
</dbReference>
<evidence type="ECO:0000256" key="1">
    <source>
        <dbReference type="SAM" id="MobiDB-lite"/>
    </source>
</evidence>
<name>A0A5C5ZIY7_9BACT</name>
<dbReference type="AlphaFoldDB" id="A0A5C5ZIY7"/>
<evidence type="ECO:0000313" key="2">
    <source>
        <dbReference type="EMBL" id="TWT86967.1"/>
    </source>
</evidence>
<sequence>MSVMQRRQKIPRRQPVTRVHTRGGSRRCHQPVRNHVLPTPHRLKRRCTFNAVTQVESCSRDPIANALLSSKYYHYTDGSPLTKVDQLGLCPSVCLIADISFNPPGTPILEREITPPPDNPFALPGAPPLQPKSDWWFTSEFGLDLKFVDEGGHSCRCCQFVQWVSEKTRVTYTDATGREHIEYLGEGNNDRGMPIYVEDCTERNECDRQPAGLLRSIAESG</sequence>
<comment type="caution">
    <text evidence="2">The sequence shown here is derived from an EMBL/GenBank/DDBJ whole genome shotgun (WGS) entry which is preliminary data.</text>
</comment>
<organism evidence="2 3">
    <name type="scientific">Stieleria varia</name>
    <dbReference type="NCBI Taxonomy" id="2528005"/>
    <lineage>
        <taxon>Bacteria</taxon>
        <taxon>Pseudomonadati</taxon>
        <taxon>Planctomycetota</taxon>
        <taxon>Planctomycetia</taxon>
        <taxon>Pirellulales</taxon>
        <taxon>Pirellulaceae</taxon>
        <taxon>Stieleria</taxon>
    </lineage>
</organism>
<feature type="compositionally biased region" description="Basic residues" evidence="1">
    <location>
        <begin position="1"/>
        <end position="12"/>
    </location>
</feature>
<keyword evidence="3" id="KW-1185">Reference proteome</keyword>
<gene>
    <name evidence="2" type="ORF">Pla52n_70670</name>
</gene>
<feature type="region of interest" description="Disordered" evidence="1">
    <location>
        <begin position="1"/>
        <end position="30"/>
    </location>
</feature>